<dbReference type="InterPro" id="IPR023313">
    <property type="entry name" value="UBQ-conjugating_AS"/>
</dbReference>
<organism evidence="6 7">
    <name type="scientific">Aspergillus niger</name>
    <dbReference type="NCBI Taxonomy" id="5061"/>
    <lineage>
        <taxon>Eukaryota</taxon>
        <taxon>Fungi</taxon>
        <taxon>Dikarya</taxon>
        <taxon>Ascomycota</taxon>
        <taxon>Pezizomycotina</taxon>
        <taxon>Eurotiomycetes</taxon>
        <taxon>Eurotiomycetidae</taxon>
        <taxon>Eurotiales</taxon>
        <taxon>Aspergillaceae</taxon>
        <taxon>Aspergillus</taxon>
        <taxon>Aspergillus subgen. Circumdati</taxon>
    </lineage>
</organism>
<dbReference type="Gene3D" id="3.10.110.10">
    <property type="entry name" value="Ubiquitin Conjugating Enzyme"/>
    <property type="match status" value="1"/>
</dbReference>
<keyword evidence="1" id="KW-0808">Transferase</keyword>
<dbReference type="EMBL" id="NKJJ02000001">
    <property type="protein sequence ID" value="TPR01998.1"/>
    <property type="molecule type" value="Genomic_DNA"/>
</dbReference>
<dbReference type="Proteomes" id="UP000197666">
    <property type="component" value="Unassembled WGS sequence"/>
</dbReference>
<reference evidence="7" key="1">
    <citation type="submission" date="2018-10" db="EMBL/GenBank/DDBJ databases">
        <title>FDA dAtabase for Regulatory Grade micrObial Sequences (FDA-ARGOS): Supporting development and validation of Infectious Disease Dx tests.</title>
        <authorList>
            <person name="Kerrigan L."/>
            <person name="Tallon L."/>
            <person name="Sadzewicz L."/>
            <person name="Sengamalay N."/>
            <person name="Ott S."/>
            <person name="Godinez A."/>
            <person name="Nagaraj S."/>
            <person name="Vavikolanu K."/>
            <person name="Nadendla S."/>
            <person name="George J."/>
            <person name="Sichtig H."/>
        </authorList>
    </citation>
    <scope>NUCLEOTIDE SEQUENCE [LARGE SCALE GENOMIC DNA]</scope>
    <source>
        <strain evidence="7">FDAARGOS_311</strain>
    </source>
</reference>
<feature type="region of interest" description="Disordered" evidence="4">
    <location>
        <begin position="354"/>
        <end position="489"/>
    </location>
</feature>
<evidence type="ECO:0000313" key="7">
    <source>
        <dbReference type="Proteomes" id="UP000197666"/>
    </source>
</evidence>
<dbReference type="PROSITE" id="PS50127">
    <property type="entry name" value="UBC_2"/>
    <property type="match status" value="1"/>
</dbReference>
<dbReference type="GO" id="GO:0016740">
    <property type="term" value="F:transferase activity"/>
    <property type="evidence" value="ECO:0007669"/>
    <property type="project" value="UniProtKB-KW"/>
</dbReference>
<dbReference type="SMART" id="SM00212">
    <property type="entry name" value="UBCc"/>
    <property type="match status" value="1"/>
</dbReference>
<dbReference type="InterPro" id="IPR000608">
    <property type="entry name" value="UBC"/>
</dbReference>
<gene>
    <name evidence="6" type="ORF">CAN33_0042105</name>
</gene>
<accession>A0A505HQB5</accession>
<name>A0A505HQB5_ASPNG</name>
<dbReference type="VEuPathDB" id="FungiDB:ATCC64974_103650"/>
<dbReference type="FunFam" id="3.10.110.10:FF:000077">
    <property type="entry name" value="Ubiquitin conjugating enzyme E2"/>
    <property type="match status" value="1"/>
</dbReference>
<evidence type="ECO:0000256" key="4">
    <source>
        <dbReference type="SAM" id="MobiDB-lite"/>
    </source>
</evidence>
<protein>
    <submittedName>
        <fullName evidence="6">MutS domain III family protein</fullName>
    </submittedName>
</protein>
<dbReference type="InterPro" id="IPR016135">
    <property type="entry name" value="UBQ-conjugating_enzyme/RWD"/>
</dbReference>
<dbReference type="SUPFAM" id="SSF54495">
    <property type="entry name" value="UBC-like"/>
    <property type="match status" value="1"/>
</dbReference>
<evidence type="ECO:0000256" key="1">
    <source>
        <dbReference type="ARBA" id="ARBA00022679"/>
    </source>
</evidence>
<sequence>MGPTVHGIDNKSCATLNGTILNVIPKPTVIEASKRPRFHIVSSLRRLAADHAALHEELPPNYLFPSDDASAGDDLTQLTTLLAGPQGTPYSQGLWRLHLKMPEDYPKSPPKATFRTRIWHPNVEESTGAVCVDTLKRDWKPNLTLKDVLITISCLLIYPNPDSALNSAAGALLQENYDAFARQAKLMTSIHAPVPSELASAVSEAKTRGEDADTVIPEEQIPSRSLRPRKGARIASVTMKKRTTRRSAEESSSSRAYSHQPSTPIEQEAQQPEEPHDTLTLDTTVSDSESETSTNASKENDPSLSPSPVRLAPPSIRKNAFGKRPLSVLTMPMDVDDPFAMGTEETTIDGMSASEKNIAANHPSDLPERGHSPQRKSPKLSVLDKGINSSGRIREDVQIFEDDPDPAELGFIRRASGDGKENPRALAGLKDTDPAIRTSNPSNPPTILAPSASRSVSSGSGLSKPIFGSRKVSSSNGKKAKPRIGIRRL</sequence>
<feature type="compositionally biased region" description="Basic residues" evidence="4">
    <location>
        <begin position="478"/>
        <end position="489"/>
    </location>
</feature>
<dbReference type="AlphaFoldDB" id="A0A505HQB5"/>
<feature type="active site" description="Glycyl thioester intermediate" evidence="3">
    <location>
        <position position="131"/>
    </location>
</feature>
<feature type="domain" description="UBC core" evidence="5">
    <location>
        <begin position="42"/>
        <end position="193"/>
    </location>
</feature>
<dbReference type="VEuPathDB" id="FungiDB:An08g03520"/>
<feature type="region of interest" description="Disordered" evidence="4">
    <location>
        <begin position="201"/>
        <end position="318"/>
    </location>
</feature>
<dbReference type="PANTHER" id="PTHR24068">
    <property type="entry name" value="UBIQUITIN-CONJUGATING ENZYME E2"/>
    <property type="match status" value="1"/>
</dbReference>
<proteinExistence type="predicted"/>
<keyword evidence="2" id="KW-0833">Ubl conjugation pathway</keyword>
<evidence type="ECO:0000256" key="2">
    <source>
        <dbReference type="ARBA" id="ARBA00022786"/>
    </source>
</evidence>
<evidence type="ECO:0000259" key="5">
    <source>
        <dbReference type="PROSITE" id="PS50127"/>
    </source>
</evidence>
<dbReference type="CDD" id="cd23804">
    <property type="entry name" value="UBCc_UBE2S"/>
    <property type="match status" value="1"/>
</dbReference>
<feature type="compositionally biased region" description="Low complexity" evidence="4">
    <location>
        <begin position="280"/>
        <end position="294"/>
    </location>
</feature>
<dbReference type="VEuPathDB" id="FungiDB:ASPNIDRAFT2_1227446"/>
<dbReference type="Pfam" id="PF00179">
    <property type="entry name" value="UQ_con"/>
    <property type="match status" value="1"/>
</dbReference>
<dbReference type="VEuPathDB" id="FungiDB:M747DRAFT_371950"/>
<comment type="caution">
    <text evidence="6">The sequence shown here is derived from an EMBL/GenBank/DDBJ whole genome shotgun (WGS) entry which is preliminary data.</text>
</comment>
<dbReference type="PROSITE" id="PS00183">
    <property type="entry name" value="UBC_1"/>
    <property type="match status" value="1"/>
</dbReference>
<evidence type="ECO:0000313" key="6">
    <source>
        <dbReference type="EMBL" id="TPR01998.1"/>
    </source>
</evidence>
<feature type="compositionally biased region" description="Low complexity" evidence="4">
    <location>
        <begin position="448"/>
        <end position="463"/>
    </location>
</feature>
<evidence type="ECO:0000256" key="3">
    <source>
        <dbReference type="PROSITE-ProRule" id="PRU10133"/>
    </source>
</evidence>